<feature type="domain" description="Ketopantoate reductase C-terminal" evidence="12">
    <location>
        <begin position="188"/>
        <end position="310"/>
    </location>
</feature>
<evidence type="ECO:0000259" key="11">
    <source>
        <dbReference type="Pfam" id="PF02558"/>
    </source>
</evidence>
<dbReference type="InterPro" id="IPR036291">
    <property type="entry name" value="NAD(P)-bd_dom_sf"/>
</dbReference>
<dbReference type="Pfam" id="PF02558">
    <property type="entry name" value="ApbA"/>
    <property type="match status" value="1"/>
</dbReference>
<evidence type="ECO:0000256" key="8">
    <source>
        <dbReference type="ARBA" id="ARBA00032024"/>
    </source>
</evidence>
<dbReference type="GO" id="GO:0005737">
    <property type="term" value="C:cytoplasm"/>
    <property type="evidence" value="ECO:0007669"/>
    <property type="project" value="TreeGrafter"/>
</dbReference>
<evidence type="ECO:0000256" key="10">
    <source>
        <dbReference type="RuleBase" id="RU362068"/>
    </source>
</evidence>
<evidence type="ECO:0000256" key="6">
    <source>
        <dbReference type="ARBA" id="ARBA00022857"/>
    </source>
</evidence>
<accession>A0A099KLY1</accession>
<gene>
    <name evidence="13" type="ORF">GAB14E_3598</name>
</gene>
<dbReference type="UniPathway" id="UPA00028">
    <property type="reaction ID" value="UER00004"/>
</dbReference>
<evidence type="ECO:0000256" key="1">
    <source>
        <dbReference type="ARBA" id="ARBA00004994"/>
    </source>
</evidence>
<protein>
    <recommendedName>
        <fullName evidence="4 10">2-dehydropantoate 2-reductase</fullName>
        <ecNumber evidence="3 10">1.1.1.169</ecNumber>
    </recommendedName>
    <alternativeName>
        <fullName evidence="8 10">Ketopantoate reductase</fullName>
    </alternativeName>
</protein>
<dbReference type="PATRIC" id="fig|28229.3.peg.3520"/>
<reference evidence="13 14" key="1">
    <citation type="submission" date="2014-08" db="EMBL/GenBank/DDBJ databases">
        <title>Genomic and Phenotypic Diversity of Colwellia psychrerythraea strains from Disparate Marine Basins.</title>
        <authorList>
            <person name="Techtmann S.M."/>
            <person name="Stelling S.C."/>
            <person name="Utturkar S.M."/>
            <person name="Alshibli N."/>
            <person name="Harris A."/>
            <person name="Brown S.D."/>
            <person name="Hazen T.C."/>
        </authorList>
    </citation>
    <scope>NUCLEOTIDE SEQUENCE [LARGE SCALE GENOMIC DNA]</scope>
    <source>
        <strain evidence="13 14">GAB14E</strain>
    </source>
</reference>
<dbReference type="SUPFAM" id="SSF48179">
    <property type="entry name" value="6-phosphogluconate dehydrogenase C-terminal domain-like"/>
    <property type="match status" value="1"/>
</dbReference>
<dbReference type="Gene3D" id="1.10.1040.10">
    <property type="entry name" value="N-(1-d-carboxylethyl)-l-norvaline Dehydrogenase, domain 2"/>
    <property type="match status" value="1"/>
</dbReference>
<dbReference type="InterPro" id="IPR013752">
    <property type="entry name" value="KPA_reductase"/>
</dbReference>
<dbReference type="Gene3D" id="3.40.50.720">
    <property type="entry name" value="NAD(P)-binding Rossmann-like Domain"/>
    <property type="match status" value="1"/>
</dbReference>
<name>A0A099KLY1_COLPS</name>
<dbReference type="SUPFAM" id="SSF51735">
    <property type="entry name" value="NAD(P)-binding Rossmann-fold domains"/>
    <property type="match status" value="1"/>
</dbReference>
<dbReference type="InterPro" id="IPR013328">
    <property type="entry name" value="6PGD_dom2"/>
</dbReference>
<dbReference type="GO" id="GO:0015940">
    <property type="term" value="P:pantothenate biosynthetic process"/>
    <property type="evidence" value="ECO:0007669"/>
    <property type="project" value="UniProtKB-UniPathway"/>
</dbReference>
<evidence type="ECO:0000259" key="12">
    <source>
        <dbReference type="Pfam" id="PF08546"/>
    </source>
</evidence>
<proteinExistence type="inferred from homology"/>
<evidence type="ECO:0000256" key="4">
    <source>
        <dbReference type="ARBA" id="ARBA00019465"/>
    </source>
</evidence>
<comment type="catalytic activity">
    <reaction evidence="9 10">
        <text>(R)-pantoate + NADP(+) = 2-dehydropantoate + NADPH + H(+)</text>
        <dbReference type="Rhea" id="RHEA:16233"/>
        <dbReference type="ChEBI" id="CHEBI:11561"/>
        <dbReference type="ChEBI" id="CHEBI:15378"/>
        <dbReference type="ChEBI" id="CHEBI:15980"/>
        <dbReference type="ChEBI" id="CHEBI:57783"/>
        <dbReference type="ChEBI" id="CHEBI:58349"/>
        <dbReference type="EC" id="1.1.1.169"/>
    </reaction>
</comment>
<dbReference type="GO" id="GO:0008677">
    <property type="term" value="F:2-dehydropantoate 2-reductase activity"/>
    <property type="evidence" value="ECO:0007669"/>
    <property type="project" value="UniProtKB-EC"/>
</dbReference>
<keyword evidence="6 10" id="KW-0521">NADP</keyword>
<dbReference type="GO" id="GO:0050661">
    <property type="term" value="F:NADP binding"/>
    <property type="evidence" value="ECO:0007669"/>
    <property type="project" value="TreeGrafter"/>
</dbReference>
<dbReference type="InterPro" id="IPR003710">
    <property type="entry name" value="ApbA"/>
</dbReference>
<keyword evidence="5 10" id="KW-0566">Pantothenate biosynthesis</keyword>
<comment type="pathway">
    <text evidence="1 10">Cofactor biosynthesis; (R)-pantothenate biosynthesis; (R)-pantoate from 3-methyl-2-oxobutanoate: step 2/2.</text>
</comment>
<evidence type="ECO:0000256" key="5">
    <source>
        <dbReference type="ARBA" id="ARBA00022655"/>
    </source>
</evidence>
<sequence>MGLLWYHHLSQASESLNIKLSLLASNQTLLTKDQLNSASYQFTRYIQEQAEDSKLNSQLNYQTSYPLSYSQTTDISSAEVIILCLKSFHIANALKQIAKDINPNCLVILAHNGMGTLADVVKLLPSQQAILTMLTTHGSYRYAPLAVTHTGLGQSDIGLLAGELSLRQQEQLISQLNSALPQVDFHQDIVTKQWLKLAINCVINPITAIENIDNGKINNKNYSEQINLLLTEIIAVSQAESIDLLLSDLQLTVHRVAQSTAKNCSSMRSDVLAGRSTEVDYINGYIHRLGQQHNIATPENTRLWQQVRNIKSTT</sequence>
<dbReference type="AlphaFoldDB" id="A0A099KLY1"/>
<dbReference type="InterPro" id="IPR050838">
    <property type="entry name" value="Ketopantoate_reductase"/>
</dbReference>
<dbReference type="EC" id="1.1.1.169" evidence="3 10"/>
<comment type="function">
    <text evidence="10">Catalyzes the NADPH-dependent reduction of ketopantoate into pantoic acid.</text>
</comment>
<dbReference type="InterPro" id="IPR013332">
    <property type="entry name" value="KPR_N"/>
</dbReference>
<evidence type="ECO:0000256" key="2">
    <source>
        <dbReference type="ARBA" id="ARBA00007870"/>
    </source>
</evidence>
<dbReference type="EMBL" id="JQEC01000046">
    <property type="protein sequence ID" value="KGJ90598.1"/>
    <property type="molecule type" value="Genomic_DNA"/>
</dbReference>
<evidence type="ECO:0000313" key="14">
    <source>
        <dbReference type="Proteomes" id="UP000029868"/>
    </source>
</evidence>
<evidence type="ECO:0000256" key="3">
    <source>
        <dbReference type="ARBA" id="ARBA00013014"/>
    </source>
</evidence>
<comment type="caution">
    <text evidence="13">The sequence shown here is derived from an EMBL/GenBank/DDBJ whole genome shotgun (WGS) entry which is preliminary data.</text>
</comment>
<evidence type="ECO:0000313" key="13">
    <source>
        <dbReference type="EMBL" id="KGJ90598.1"/>
    </source>
</evidence>
<evidence type="ECO:0000256" key="9">
    <source>
        <dbReference type="ARBA" id="ARBA00048793"/>
    </source>
</evidence>
<comment type="similarity">
    <text evidence="2 10">Belongs to the ketopantoate reductase family.</text>
</comment>
<organism evidence="13 14">
    <name type="scientific">Colwellia psychrerythraea</name>
    <name type="common">Vibrio psychroerythus</name>
    <dbReference type="NCBI Taxonomy" id="28229"/>
    <lineage>
        <taxon>Bacteria</taxon>
        <taxon>Pseudomonadati</taxon>
        <taxon>Pseudomonadota</taxon>
        <taxon>Gammaproteobacteria</taxon>
        <taxon>Alteromonadales</taxon>
        <taxon>Colwelliaceae</taxon>
        <taxon>Colwellia</taxon>
    </lineage>
</organism>
<dbReference type="InterPro" id="IPR008927">
    <property type="entry name" value="6-PGluconate_DH-like_C_sf"/>
</dbReference>
<dbReference type="Proteomes" id="UP000029868">
    <property type="component" value="Unassembled WGS sequence"/>
</dbReference>
<dbReference type="Pfam" id="PF08546">
    <property type="entry name" value="ApbA_C"/>
    <property type="match status" value="1"/>
</dbReference>
<keyword evidence="7 10" id="KW-0560">Oxidoreductase</keyword>
<dbReference type="NCBIfam" id="TIGR00745">
    <property type="entry name" value="apbA_panE"/>
    <property type="match status" value="1"/>
</dbReference>
<evidence type="ECO:0000256" key="7">
    <source>
        <dbReference type="ARBA" id="ARBA00023002"/>
    </source>
</evidence>
<dbReference type="PANTHER" id="PTHR43765:SF2">
    <property type="entry name" value="2-DEHYDROPANTOATE 2-REDUCTASE"/>
    <property type="match status" value="1"/>
</dbReference>
<feature type="domain" description="Ketopantoate reductase N-terminal" evidence="11">
    <location>
        <begin position="48"/>
        <end position="160"/>
    </location>
</feature>
<dbReference type="PANTHER" id="PTHR43765">
    <property type="entry name" value="2-DEHYDROPANTOATE 2-REDUCTASE-RELATED"/>
    <property type="match status" value="1"/>
</dbReference>